<dbReference type="EMBL" id="AUPC02000216">
    <property type="protein sequence ID" value="POG65337.1"/>
    <property type="molecule type" value="Genomic_DNA"/>
</dbReference>
<feature type="region of interest" description="Disordered" evidence="1">
    <location>
        <begin position="1"/>
        <end position="29"/>
    </location>
</feature>
<feature type="compositionally biased region" description="Polar residues" evidence="1">
    <location>
        <begin position="1"/>
        <end position="16"/>
    </location>
</feature>
<organism evidence="3 4">
    <name type="scientific">Rhizophagus irregularis (strain DAOM 181602 / DAOM 197198 / MUCL 43194)</name>
    <name type="common">Arbuscular mycorrhizal fungus</name>
    <name type="synonym">Glomus intraradices</name>
    <dbReference type="NCBI Taxonomy" id="747089"/>
    <lineage>
        <taxon>Eukaryota</taxon>
        <taxon>Fungi</taxon>
        <taxon>Fungi incertae sedis</taxon>
        <taxon>Mucoromycota</taxon>
        <taxon>Glomeromycotina</taxon>
        <taxon>Glomeromycetes</taxon>
        <taxon>Glomerales</taxon>
        <taxon>Glomeraceae</taxon>
        <taxon>Rhizophagus</taxon>
    </lineage>
</organism>
<dbReference type="VEuPathDB" id="FungiDB:RhiirFUN_003027"/>
<keyword evidence="2" id="KW-0812">Transmembrane</keyword>
<reference evidence="3 4" key="2">
    <citation type="journal article" date="2018" name="New Phytol.">
        <title>High intraspecific genome diversity in the model arbuscular mycorrhizal symbiont Rhizophagus irregularis.</title>
        <authorList>
            <person name="Chen E.C.H."/>
            <person name="Morin E."/>
            <person name="Beaudet D."/>
            <person name="Noel J."/>
            <person name="Yildirir G."/>
            <person name="Ndikumana S."/>
            <person name="Charron P."/>
            <person name="St-Onge C."/>
            <person name="Giorgi J."/>
            <person name="Kruger M."/>
            <person name="Marton T."/>
            <person name="Ropars J."/>
            <person name="Grigoriev I.V."/>
            <person name="Hainaut M."/>
            <person name="Henrissat B."/>
            <person name="Roux C."/>
            <person name="Martin F."/>
            <person name="Corradi N."/>
        </authorList>
    </citation>
    <scope>NUCLEOTIDE SEQUENCE [LARGE SCALE GENOMIC DNA]</scope>
    <source>
        <strain evidence="3 4">DAOM 197198</strain>
    </source>
</reference>
<accession>A0A2P4PJ02</accession>
<evidence type="ECO:0000256" key="1">
    <source>
        <dbReference type="SAM" id="MobiDB-lite"/>
    </source>
</evidence>
<reference evidence="3 4" key="1">
    <citation type="journal article" date="2013" name="Proc. Natl. Acad. Sci. U.S.A.">
        <title>Genome of an arbuscular mycorrhizal fungus provides insight into the oldest plant symbiosis.</title>
        <authorList>
            <person name="Tisserant E."/>
            <person name="Malbreil M."/>
            <person name="Kuo A."/>
            <person name="Kohler A."/>
            <person name="Symeonidi A."/>
            <person name="Balestrini R."/>
            <person name="Charron P."/>
            <person name="Duensing N."/>
            <person name="Frei Dit Frey N."/>
            <person name="Gianinazzi-Pearson V."/>
            <person name="Gilbert L.B."/>
            <person name="Handa Y."/>
            <person name="Herr J.R."/>
            <person name="Hijri M."/>
            <person name="Koul R."/>
            <person name="Kawaguchi M."/>
            <person name="Krajinski F."/>
            <person name="Lammers P.J."/>
            <person name="Masclaux F.G."/>
            <person name="Murat C."/>
            <person name="Morin E."/>
            <person name="Ndikumana S."/>
            <person name="Pagni M."/>
            <person name="Petitpierre D."/>
            <person name="Requena N."/>
            <person name="Rosikiewicz P."/>
            <person name="Riley R."/>
            <person name="Saito K."/>
            <person name="San Clemente H."/>
            <person name="Shapiro H."/>
            <person name="van Tuinen D."/>
            <person name="Becard G."/>
            <person name="Bonfante P."/>
            <person name="Paszkowski U."/>
            <person name="Shachar-Hill Y.Y."/>
            <person name="Tuskan G.A."/>
            <person name="Young P.W."/>
            <person name="Sanders I.R."/>
            <person name="Henrissat B."/>
            <person name="Rensing S.A."/>
            <person name="Grigoriev I.V."/>
            <person name="Corradi N."/>
            <person name="Roux C."/>
            <person name="Martin F."/>
        </authorList>
    </citation>
    <scope>NUCLEOTIDE SEQUENCE [LARGE SCALE GENOMIC DNA]</scope>
    <source>
        <strain evidence="3 4">DAOM 197198</strain>
    </source>
</reference>
<keyword evidence="2" id="KW-1133">Transmembrane helix</keyword>
<name>A0A2P4PJ02_RHIID</name>
<dbReference type="Proteomes" id="UP000018888">
    <property type="component" value="Unassembled WGS sequence"/>
</dbReference>
<evidence type="ECO:0000256" key="2">
    <source>
        <dbReference type="SAM" id="Phobius"/>
    </source>
</evidence>
<protein>
    <submittedName>
        <fullName evidence="3">Uncharacterized protein</fullName>
    </submittedName>
</protein>
<evidence type="ECO:0000313" key="3">
    <source>
        <dbReference type="EMBL" id="POG65337.1"/>
    </source>
</evidence>
<evidence type="ECO:0000313" key="4">
    <source>
        <dbReference type="Proteomes" id="UP000018888"/>
    </source>
</evidence>
<feature type="transmembrane region" description="Helical" evidence="2">
    <location>
        <begin position="95"/>
        <end position="114"/>
    </location>
</feature>
<keyword evidence="4" id="KW-1185">Reference proteome</keyword>
<comment type="caution">
    <text evidence="3">The sequence shown here is derived from an EMBL/GenBank/DDBJ whole genome shotgun (WGS) entry which is preliminary data.</text>
</comment>
<gene>
    <name evidence="3" type="ORF">GLOIN_2v1483165</name>
</gene>
<proteinExistence type="predicted"/>
<sequence>MTLFKSTTRVKPSNTEVNEKKDEKNYNSSIIPTDDDNCTITIIVPPTARPVNSRYSMQYLKQFQHEQQSQQLYTEDYSPGRLSSPKQTLVEVPKYSWKNILIITLISLILMITVGKPNGHPKSLTTTQDDDHGSRENPIYIYKYICMNIYGIIKKNFADFSDKEEMR</sequence>
<dbReference type="AlphaFoldDB" id="A0A2P4PJ02"/>
<keyword evidence="2" id="KW-0472">Membrane</keyword>